<evidence type="ECO:0000259" key="5">
    <source>
        <dbReference type="Pfam" id="PF00460"/>
    </source>
</evidence>
<dbReference type="Pfam" id="PF22692">
    <property type="entry name" value="LlgE_F_G_D1"/>
    <property type="match status" value="1"/>
</dbReference>
<keyword evidence="7" id="KW-0282">Flagellum</keyword>
<sequence length="242" mass="26556">MQSSFNIGLSAQIALEKRLATVADNMSNANTTGFRTIKVKFSEVINSIKNDLNQKVSFVAKGNEYLSNKNGSIVNTGGDMDFALEGDAWFALETPSGMILTRDGRFKIRDDGTLISSSGKYPVLDNSGSSIQISKKDDYFDVGEDGEVSQNGKMAGVIGFYSVDLSKGFIRRENSGISPNIQPQPIFDNDNITLKRGYLEDSNANSMYEMSQLIHLTQQFNSITTLIDEGENSLLEAIKNMT</sequence>
<evidence type="ECO:0000256" key="4">
    <source>
        <dbReference type="RuleBase" id="RU362116"/>
    </source>
</evidence>
<dbReference type="EMBL" id="CP006604">
    <property type="protein sequence ID" value="AHA27636.1"/>
    <property type="molecule type" value="Genomic_DNA"/>
</dbReference>
<dbReference type="KEGG" id="lar:lam_265"/>
<keyword evidence="3 4" id="KW-0975">Bacterial flagellum</keyword>
<dbReference type="GO" id="GO:0009425">
    <property type="term" value="C:bacterial-type flagellum basal body"/>
    <property type="evidence" value="ECO:0007669"/>
    <property type="project" value="UniProtKB-SubCell"/>
</dbReference>
<feature type="domain" description="Flagellar basal body rod protein N-terminal" evidence="5">
    <location>
        <begin position="6"/>
        <end position="35"/>
    </location>
</feature>
<dbReference type="STRING" id="1261131.lam_265"/>
<dbReference type="InterPro" id="IPR001444">
    <property type="entry name" value="Flag_bb_rod_N"/>
</dbReference>
<name>U6B6Z0_9HYPH</name>
<dbReference type="Proteomes" id="UP000017862">
    <property type="component" value="Chromosome"/>
</dbReference>
<keyword evidence="7" id="KW-0966">Cell projection</keyword>
<dbReference type="NCBIfam" id="TIGR03506">
    <property type="entry name" value="FlgEFG_subfam"/>
    <property type="match status" value="1"/>
</dbReference>
<evidence type="ECO:0000259" key="6">
    <source>
        <dbReference type="Pfam" id="PF22692"/>
    </source>
</evidence>
<dbReference type="PATRIC" id="fig|1261131.3.peg.252"/>
<gene>
    <name evidence="7" type="primary">flgF</name>
    <name evidence="7" type="ORF">lam_265</name>
</gene>
<evidence type="ECO:0000256" key="3">
    <source>
        <dbReference type="ARBA" id="ARBA00023143"/>
    </source>
</evidence>
<dbReference type="NCBIfam" id="NF009282">
    <property type="entry name" value="PRK12642.1"/>
    <property type="match status" value="1"/>
</dbReference>
<comment type="subcellular location">
    <subcellularLocation>
        <location evidence="1 4">Bacterial flagellum basal body</location>
    </subcellularLocation>
</comment>
<dbReference type="InterPro" id="IPR037925">
    <property type="entry name" value="FlgE/F/G-like"/>
</dbReference>
<dbReference type="SUPFAM" id="SSF117143">
    <property type="entry name" value="Flagellar hook protein flgE"/>
    <property type="match status" value="1"/>
</dbReference>
<dbReference type="InterPro" id="IPR019776">
    <property type="entry name" value="Flagellar_basal_body_rod_CS"/>
</dbReference>
<dbReference type="InterPro" id="IPR053967">
    <property type="entry name" value="LlgE_F_G-like_D1"/>
</dbReference>
<dbReference type="AlphaFoldDB" id="U6B6Z0"/>
<dbReference type="InterPro" id="IPR020013">
    <property type="entry name" value="Flagellar_FlgE/F/G"/>
</dbReference>
<evidence type="ECO:0000256" key="1">
    <source>
        <dbReference type="ARBA" id="ARBA00004117"/>
    </source>
</evidence>
<organism evidence="7 8">
    <name type="scientific">Candidatus Liberibacter americanus str. Sao Paulo</name>
    <dbReference type="NCBI Taxonomy" id="1261131"/>
    <lineage>
        <taxon>Bacteria</taxon>
        <taxon>Pseudomonadati</taxon>
        <taxon>Pseudomonadota</taxon>
        <taxon>Alphaproteobacteria</taxon>
        <taxon>Hyphomicrobiales</taxon>
        <taxon>Rhizobiaceae</taxon>
        <taxon>Liberibacter</taxon>
    </lineage>
</organism>
<reference evidence="7 8" key="1">
    <citation type="journal article" date="2014" name="Mol. Plant Microbe Interact.">
        <title>The complete genome sequence of Candidatus Liberibacter americanus, associated with citrus Huanglongbing.</title>
        <authorList>
            <person name="Wulff N.A."/>
            <person name="Zhang S."/>
            <person name="Setubal J.C."/>
            <person name="Almeida N.F."/>
            <person name="Martins E.C."/>
            <person name="Harakava R."/>
            <person name="Kumar D."/>
            <person name="Rangel L.T."/>
            <person name="Foissac X."/>
            <person name="Bove J."/>
            <person name="Gabriel D.W."/>
        </authorList>
    </citation>
    <scope>NUCLEOTIDE SEQUENCE [LARGE SCALE GENOMIC DNA]</scope>
    <source>
        <strain evidence="7 8">Sao Paulo</strain>
    </source>
</reference>
<evidence type="ECO:0000313" key="7">
    <source>
        <dbReference type="EMBL" id="AHA27636.1"/>
    </source>
</evidence>
<dbReference type="eggNOG" id="COG4786">
    <property type="taxonomic scope" value="Bacteria"/>
</dbReference>
<evidence type="ECO:0000313" key="8">
    <source>
        <dbReference type="Proteomes" id="UP000017862"/>
    </source>
</evidence>
<dbReference type="PROSITE" id="PS00588">
    <property type="entry name" value="FLAGELLA_BB_ROD"/>
    <property type="match status" value="1"/>
</dbReference>
<dbReference type="GO" id="GO:0071978">
    <property type="term" value="P:bacterial-type flagellum-dependent swarming motility"/>
    <property type="evidence" value="ECO:0007669"/>
    <property type="project" value="TreeGrafter"/>
</dbReference>
<protein>
    <submittedName>
        <fullName evidence="7">Flagellar basal-body rod protein FlgF</fullName>
    </submittedName>
</protein>
<evidence type="ECO:0000256" key="2">
    <source>
        <dbReference type="ARBA" id="ARBA00009677"/>
    </source>
</evidence>
<comment type="similarity">
    <text evidence="2 4">Belongs to the flagella basal body rod proteins family.</text>
</comment>
<accession>U6B6Z0</accession>
<dbReference type="HOGENOM" id="CLU_013687_0_0_5"/>
<feature type="domain" description="Flagellar hook protein FlgE/F/G-like D1" evidence="6">
    <location>
        <begin position="83"/>
        <end position="149"/>
    </location>
</feature>
<dbReference type="RefSeq" id="WP_007556892.1">
    <property type="nucleotide sequence ID" value="NC_022793.1"/>
</dbReference>
<dbReference type="PANTHER" id="PTHR30435">
    <property type="entry name" value="FLAGELLAR PROTEIN"/>
    <property type="match status" value="1"/>
</dbReference>
<keyword evidence="7" id="KW-0969">Cilium</keyword>
<dbReference type="PANTHER" id="PTHR30435:SF19">
    <property type="entry name" value="FLAGELLAR BASAL-BODY ROD PROTEIN FLGG"/>
    <property type="match status" value="1"/>
</dbReference>
<dbReference type="Pfam" id="PF00460">
    <property type="entry name" value="Flg_bb_rod"/>
    <property type="match status" value="1"/>
</dbReference>
<proteinExistence type="inferred from homology"/>
<keyword evidence="8" id="KW-1185">Reference proteome</keyword>